<evidence type="ECO:0000256" key="2">
    <source>
        <dbReference type="ARBA" id="ARBA00022475"/>
    </source>
</evidence>
<reference evidence="12" key="1">
    <citation type="submission" date="2022-11" db="UniProtKB">
        <authorList>
            <consortium name="WormBaseParasite"/>
        </authorList>
    </citation>
    <scope>IDENTIFICATION</scope>
</reference>
<dbReference type="PANTHER" id="PTHR24249:SF372">
    <property type="entry name" value="G-PROTEIN COUPLED RECEPTORS FAMILY 1 PROFILE DOMAIN-CONTAINING PROTEIN"/>
    <property type="match status" value="1"/>
</dbReference>
<dbReference type="Pfam" id="PF10320">
    <property type="entry name" value="7TM_GPCR_Srsx"/>
    <property type="match status" value="1"/>
</dbReference>
<keyword evidence="8" id="KW-0807">Transducer</keyword>
<evidence type="ECO:0000313" key="12">
    <source>
        <dbReference type="WBParaSite" id="nRc.2.0.1.t30510-RA"/>
    </source>
</evidence>
<keyword evidence="5" id="KW-0297">G-protein coupled receptor</keyword>
<evidence type="ECO:0000256" key="4">
    <source>
        <dbReference type="ARBA" id="ARBA00022989"/>
    </source>
</evidence>
<organism evidence="11 12">
    <name type="scientific">Romanomermis culicivorax</name>
    <name type="common">Nematode worm</name>
    <dbReference type="NCBI Taxonomy" id="13658"/>
    <lineage>
        <taxon>Eukaryota</taxon>
        <taxon>Metazoa</taxon>
        <taxon>Ecdysozoa</taxon>
        <taxon>Nematoda</taxon>
        <taxon>Enoplea</taxon>
        <taxon>Dorylaimia</taxon>
        <taxon>Mermithida</taxon>
        <taxon>Mermithoidea</taxon>
        <taxon>Mermithidae</taxon>
        <taxon>Romanomermis</taxon>
    </lineage>
</organism>
<evidence type="ECO:0000256" key="3">
    <source>
        <dbReference type="ARBA" id="ARBA00022692"/>
    </source>
</evidence>
<comment type="subcellular location">
    <subcellularLocation>
        <location evidence="1">Cell membrane</location>
        <topology evidence="1">Multi-pass membrane protein</topology>
    </subcellularLocation>
</comment>
<dbReference type="InterPro" id="IPR050569">
    <property type="entry name" value="TAAR"/>
</dbReference>
<sequence length="337" mass="37713">MIIKVSSAELKPHSFDYNMGGEYKISDVVVNGIYLIVGTISVALNGILVLLYAKNGHLRRINKRFQIVLVLADVLLAFGILVTSLNNFRVIFLDDWYTSFFCLTITMPNIWASVLTLLVLLTLSLERLAALVAPLAYRRLVLDKKSLYVPLTVNVAIATVFCSFNYYGVDFTGPKPESCVPTAIRIPALKPMISYYNCVTGFLVLVTYVLDIQGAKVRRAPRRRTLTPKLFDFPHNDSEANQKRKVIREELEISKIVSVIIIGCLLFYILPNIVLTSLTTSGVSLSPNFGLYVSVCQSFNSPLNAVLFLWRDIPMRKAFLKMMGVEKISTTIVPTSN</sequence>
<accession>A0A915JVS4</accession>
<keyword evidence="6 9" id="KW-0472">Membrane</keyword>
<dbReference type="PANTHER" id="PTHR24249">
    <property type="entry name" value="HISTAMINE RECEPTOR-RELATED G-PROTEIN COUPLED RECEPTOR"/>
    <property type="match status" value="1"/>
</dbReference>
<dbReference type="WBParaSite" id="nRc.2.0.1.t30510-RA">
    <property type="protein sequence ID" value="nRc.2.0.1.t30510-RA"/>
    <property type="gene ID" value="nRc.2.0.1.g30510"/>
</dbReference>
<dbReference type="GO" id="GO:0004930">
    <property type="term" value="F:G protein-coupled receptor activity"/>
    <property type="evidence" value="ECO:0007669"/>
    <property type="project" value="UniProtKB-KW"/>
</dbReference>
<keyword evidence="11" id="KW-1185">Reference proteome</keyword>
<dbReference type="AlphaFoldDB" id="A0A915JVS4"/>
<dbReference type="Proteomes" id="UP000887565">
    <property type="component" value="Unplaced"/>
</dbReference>
<feature type="transmembrane region" description="Helical" evidence="9">
    <location>
        <begin position="253"/>
        <end position="270"/>
    </location>
</feature>
<feature type="transmembrane region" description="Helical" evidence="9">
    <location>
        <begin position="193"/>
        <end position="214"/>
    </location>
</feature>
<evidence type="ECO:0000256" key="6">
    <source>
        <dbReference type="ARBA" id="ARBA00023136"/>
    </source>
</evidence>
<feature type="transmembrane region" description="Helical" evidence="9">
    <location>
        <begin position="33"/>
        <end position="53"/>
    </location>
</feature>
<evidence type="ECO:0000256" key="7">
    <source>
        <dbReference type="ARBA" id="ARBA00023170"/>
    </source>
</evidence>
<keyword evidence="7" id="KW-0675">Receptor</keyword>
<keyword evidence="4 9" id="KW-1133">Transmembrane helix</keyword>
<dbReference type="PROSITE" id="PS50262">
    <property type="entry name" value="G_PROTEIN_RECEP_F1_2"/>
    <property type="match status" value="1"/>
</dbReference>
<protein>
    <submittedName>
        <fullName evidence="12">G-protein coupled receptors family 1 profile domain-containing protein</fullName>
    </submittedName>
</protein>
<dbReference type="InterPro" id="IPR017452">
    <property type="entry name" value="GPCR_Rhodpsn_7TM"/>
</dbReference>
<dbReference type="Gene3D" id="1.20.1070.10">
    <property type="entry name" value="Rhodopsin 7-helix transmembrane proteins"/>
    <property type="match status" value="1"/>
</dbReference>
<evidence type="ECO:0000256" key="8">
    <source>
        <dbReference type="ARBA" id="ARBA00023224"/>
    </source>
</evidence>
<dbReference type="GO" id="GO:0005886">
    <property type="term" value="C:plasma membrane"/>
    <property type="evidence" value="ECO:0007669"/>
    <property type="project" value="UniProtKB-SubCell"/>
</dbReference>
<proteinExistence type="predicted"/>
<evidence type="ECO:0000259" key="10">
    <source>
        <dbReference type="PROSITE" id="PS50262"/>
    </source>
</evidence>
<feature type="domain" description="G-protein coupled receptors family 1 profile" evidence="10">
    <location>
        <begin position="44"/>
        <end position="308"/>
    </location>
</feature>
<feature type="transmembrane region" description="Helical" evidence="9">
    <location>
        <begin position="97"/>
        <end position="125"/>
    </location>
</feature>
<dbReference type="InterPro" id="IPR019424">
    <property type="entry name" value="7TM_GPCR_Srsx"/>
</dbReference>
<evidence type="ECO:0000256" key="1">
    <source>
        <dbReference type="ARBA" id="ARBA00004651"/>
    </source>
</evidence>
<evidence type="ECO:0000256" key="5">
    <source>
        <dbReference type="ARBA" id="ARBA00023040"/>
    </source>
</evidence>
<name>A0A915JVS4_ROMCU</name>
<feature type="transmembrane region" description="Helical" evidence="9">
    <location>
        <begin position="290"/>
        <end position="310"/>
    </location>
</feature>
<evidence type="ECO:0000313" key="11">
    <source>
        <dbReference type="Proteomes" id="UP000887565"/>
    </source>
</evidence>
<evidence type="ECO:0000256" key="9">
    <source>
        <dbReference type="SAM" id="Phobius"/>
    </source>
</evidence>
<keyword evidence="2" id="KW-1003">Cell membrane</keyword>
<keyword evidence="3 9" id="KW-0812">Transmembrane</keyword>
<feature type="transmembrane region" description="Helical" evidence="9">
    <location>
        <begin position="146"/>
        <end position="167"/>
    </location>
</feature>
<dbReference type="SUPFAM" id="SSF81321">
    <property type="entry name" value="Family A G protein-coupled receptor-like"/>
    <property type="match status" value="1"/>
</dbReference>
<feature type="transmembrane region" description="Helical" evidence="9">
    <location>
        <begin position="65"/>
        <end position="85"/>
    </location>
</feature>